<feature type="region of interest" description="Disordered" evidence="1">
    <location>
        <begin position="219"/>
        <end position="249"/>
    </location>
</feature>
<proteinExistence type="predicted"/>
<dbReference type="Proteomes" id="UP000266723">
    <property type="component" value="Unassembled WGS sequence"/>
</dbReference>
<reference evidence="2 3" key="1">
    <citation type="journal article" date="2020" name="BMC Genomics">
        <title>Intraspecific diversification of the crop wild relative Brassica cretica Lam. using demographic model selection.</title>
        <authorList>
            <person name="Kioukis A."/>
            <person name="Michalopoulou V.A."/>
            <person name="Briers L."/>
            <person name="Pirintsos S."/>
            <person name="Studholme D.J."/>
            <person name="Pavlidis P."/>
            <person name="Sarris P.F."/>
        </authorList>
    </citation>
    <scope>NUCLEOTIDE SEQUENCE [LARGE SCALE GENOMIC DNA]</scope>
    <source>
        <strain evidence="3">cv. PFS-1207/04</strain>
    </source>
</reference>
<evidence type="ECO:0000313" key="2">
    <source>
        <dbReference type="EMBL" id="KAF3598191.1"/>
    </source>
</evidence>
<gene>
    <name evidence="2" type="ORF">DY000_02024415</name>
</gene>
<name>A0ABQ7EP06_BRACR</name>
<accession>A0ABQ7EP06</accession>
<protein>
    <submittedName>
        <fullName evidence="2">Uncharacterized protein</fullName>
    </submittedName>
</protein>
<evidence type="ECO:0000256" key="1">
    <source>
        <dbReference type="SAM" id="MobiDB-lite"/>
    </source>
</evidence>
<dbReference type="EMBL" id="QGKV02000299">
    <property type="protein sequence ID" value="KAF3598191.1"/>
    <property type="molecule type" value="Genomic_DNA"/>
</dbReference>
<evidence type="ECO:0000313" key="3">
    <source>
        <dbReference type="Proteomes" id="UP000266723"/>
    </source>
</evidence>
<organism evidence="2 3">
    <name type="scientific">Brassica cretica</name>
    <name type="common">Mustard</name>
    <dbReference type="NCBI Taxonomy" id="69181"/>
    <lineage>
        <taxon>Eukaryota</taxon>
        <taxon>Viridiplantae</taxon>
        <taxon>Streptophyta</taxon>
        <taxon>Embryophyta</taxon>
        <taxon>Tracheophyta</taxon>
        <taxon>Spermatophyta</taxon>
        <taxon>Magnoliopsida</taxon>
        <taxon>eudicotyledons</taxon>
        <taxon>Gunneridae</taxon>
        <taxon>Pentapetalae</taxon>
        <taxon>rosids</taxon>
        <taxon>malvids</taxon>
        <taxon>Brassicales</taxon>
        <taxon>Brassicaceae</taxon>
        <taxon>Brassiceae</taxon>
        <taxon>Brassica</taxon>
    </lineage>
</organism>
<sequence>MALFLRLLLRPVEWWWFSSGQWSGGGSPPAWSRFADLELSFSFYVQGILARRSLRLCGILVASWLGCGGAWWWQPLYFQACLNFFTSLSRIVIRLAGVVWLYLECSTTFTLPNKRGEPETTVSRTSYDIARRFALVPSEVELSGYLSLGSLWCLTLVRILWFELGWSLSLWCLTLVRILWFERGSSLSSTPIKLSFRRSLSVINVLSLSSACVQLRPNPRPDTTVREKKQARDSSRQRDPVCTCSSQPHLATPTASVRLDSRPDRKKTARVRVAARV</sequence>
<feature type="compositionally biased region" description="Basic and acidic residues" evidence="1">
    <location>
        <begin position="223"/>
        <end position="239"/>
    </location>
</feature>
<keyword evidence="3" id="KW-1185">Reference proteome</keyword>
<comment type="caution">
    <text evidence="2">The sequence shown here is derived from an EMBL/GenBank/DDBJ whole genome shotgun (WGS) entry which is preliminary data.</text>
</comment>